<dbReference type="GO" id="GO:0016020">
    <property type="term" value="C:membrane"/>
    <property type="evidence" value="ECO:0007669"/>
    <property type="project" value="TreeGrafter"/>
</dbReference>
<comment type="caution">
    <text evidence="3">The sequence shown here is derived from an EMBL/GenBank/DDBJ whole genome shotgun (WGS) entry which is preliminary data.</text>
</comment>
<dbReference type="GO" id="GO:0012505">
    <property type="term" value="C:endomembrane system"/>
    <property type="evidence" value="ECO:0007669"/>
    <property type="project" value="TreeGrafter"/>
</dbReference>
<dbReference type="AlphaFoldDB" id="A0AAD5T5X8"/>
<comment type="similarity">
    <text evidence="1">Belongs to the cytochrome b5 family. MAPR subfamily.</text>
</comment>
<dbReference type="InterPro" id="IPR001199">
    <property type="entry name" value="Cyt_B5-like_heme/steroid-bd"/>
</dbReference>
<evidence type="ECO:0000313" key="3">
    <source>
        <dbReference type="EMBL" id="KAJ3132741.1"/>
    </source>
</evidence>
<dbReference type="InterPro" id="IPR050577">
    <property type="entry name" value="MAPR/NEUFC/NENF-like"/>
</dbReference>
<dbReference type="Proteomes" id="UP001211907">
    <property type="component" value="Unassembled WGS sequence"/>
</dbReference>
<evidence type="ECO:0000256" key="1">
    <source>
        <dbReference type="ARBA" id="ARBA00038357"/>
    </source>
</evidence>
<keyword evidence="4" id="KW-1185">Reference proteome</keyword>
<evidence type="ECO:0000313" key="4">
    <source>
        <dbReference type="Proteomes" id="UP001211907"/>
    </source>
</evidence>
<dbReference type="InterPro" id="IPR036400">
    <property type="entry name" value="Cyt_B5-like_heme/steroid_sf"/>
</dbReference>
<proteinExistence type="inferred from homology"/>
<organism evidence="3 4">
    <name type="scientific">Physocladia obscura</name>
    <dbReference type="NCBI Taxonomy" id="109957"/>
    <lineage>
        <taxon>Eukaryota</taxon>
        <taxon>Fungi</taxon>
        <taxon>Fungi incertae sedis</taxon>
        <taxon>Chytridiomycota</taxon>
        <taxon>Chytridiomycota incertae sedis</taxon>
        <taxon>Chytridiomycetes</taxon>
        <taxon>Chytridiales</taxon>
        <taxon>Chytriomycetaceae</taxon>
        <taxon>Physocladia</taxon>
    </lineage>
</organism>
<dbReference type="FunFam" id="3.10.120.10:FF:000003">
    <property type="entry name" value="membrane-associated progesterone receptor component 1"/>
    <property type="match status" value="1"/>
</dbReference>
<evidence type="ECO:0000259" key="2">
    <source>
        <dbReference type="SMART" id="SM01117"/>
    </source>
</evidence>
<dbReference type="EMBL" id="JADGJH010000239">
    <property type="protein sequence ID" value="KAJ3132741.1"/>
    <property type="molecule type" value="Genomic_DNA"/>
</dbReference>
<dbReference type="PANTHER" id="PTHR10281:SF76">
    <property type="entry name" value="CALCUTTA CUP-RELATED"/>
    <property type="match status" value="1"/>
</dbReference>
<dbReference type="Pfam" id="PF00173">
    <property type="entry name" value="Cyt-b5"/>
    <property type="match status" value="1"/>
</dbReference>
<dbReference type="PANTHER" id="PTHR10281">
    <property type="entry name" value="MEMBRANE-ASSOCIATED PROGESTERONE RECEPTOR COMPONENT-RELATED"/>
    <property type="match status" value="1"/>
</dbReference>
<dbReference type="Gene3D" id="3.10.120.10">
    <property type="entry name" value="Cytochrome b5-like heme/steroid binding domain"/>
    <property type="match status" value="1"/>
</dbReference>
<dbReference type="SUPFAM" id="SSF55856">
    <property type="entry name" value="Cytochrome b5-like heme/steroid binding domain"/>
    <property type="match status" value="1"/>
</dbReference>
<accession>A0AAD5T5X8</accession>
<name>A0AAD5T5X8_9FUNG</name>
<protein>
    <recommendedName>
        <fullName evidence="2">Cytochrome b5 heme-binding domain-containing protein</fullName>
    </recommendedName>
</protein>
<sequence length="116" mass="12464">MFGSSGEFGMRKPPGTRVFTPEELAQFDGSDASKPVYLAVKTVVYDVSSARAMYGPGSAYSVFAGKDASRALGMSSVKPADCVPDYSSLNAEQIGTLDQWVSFYQKKYDIIGSVKP</sequence>
<reference evidence="3" key="1">
    <citation type="submission" date="2020-05" db="EMBL/GenBank/DDBJ databases">
        <title>Phylogenomic resolution of chytrid fungi.</title>
        <authorList>
            <person name="Stajich J.E."/>
            <person name="Amses K."/>
            <person name="Simmons R."/>
            <person name="Seto K."/>
            <person name="Myers J."/>
            <person name="Bonds A."/>
            <person name="Quandt C.A."/>
            <person name="Barry K."/>
            <person name="Liu P."/>
            <person name="Grigoriev I."/>
            <person name="Longcore J.E."/>
            <person name="James T.Y."/>
        </authorList>
    </citation>
    <scope>NUCLEOTIDE SEQUENCE</scope>
    <source>
        <strain evidence="3">JEL0513</strain>
    </source>
</reference>
<dbReference type="SMART" id="SM01117">
    <property type="entry name" value="Cyt-b5"/>
    <property type="match status" value="1"/>
</dbReference>
<dbReference type="GO" id="GO:0020037">
    <property type="term" value="F:heme binding"/>
    <property type="evidence" value="ECO:0007669"/>
    <property type="project" value="UniProtKB-ARBA"/>
</dbReference>
<gene>
    <name evidence="3" type="ORF">HK100_005008</name>
</gene>
<feature type="domain" description="Cytochrome b5 heme-binding" evidence="2">
    <location>
        <begin position="19"/>
        <end position="115"/>
    </location>
</feature>